<dbReference type="EMBL" id="ADAS02007952">
    <property type="protein sequence ID" value="OAV85034.1"/>
    <property type="molecule type" value="Genomic_DNA"/>
</dbReference>
<proteinExistence type="predicted"/>
<feature type="non-terminal residue" evidence="2">
    <location>
        <position position="1"/>
    </location>
</feature>
<organism evidence="2">
    <name type="scientific">Puccinia triticina (isolate 1-1 / race 1 (BBBD))</name>
    <name type="common">Brown leaf rust fungus</name>
    <dbReference type="NCBI Taxonomy" id="630390"/>
    <lineage>
        <taxon>Eukaryota</taxon>
        <taxon>Fungi</taxon>
        <taxon>Dikarya</taxon>
        <taxon>Basidiomycota</taxon>
        <taxon>Pucciniomycotina</taxon>
        <taxon>Pucciniomycetes</taxon>
        <taxon>Pucciniales</taxon>
        <taxon>Pucciniaceae</taxon>
        <taxon>Puccinia</taxon>
    </lineage>
</organism>
<sequence length="73" mass="7880">DFDKFWLVASKLIPIPPSPSSLHSVPMAQAQPTNSSIDRMPDGNGVRNVPLRVYLPDSIPVIQAQSGPLDENG</sequence>
<dbReference type="AlphaFoldDB" id="A0A180FX41"/>
<dbReference type="STRING" id="630390.A0A180FX41"/>
<reference evidence="3 4" key="3">
    <citation type="journal article" date="2017" name="G3 (Bethesda)">
        <title>Comparative analysis highlights variable genome content of wheat rusts and divergence of the mating loci.</title>
        <authorList>
            <person name="Cuomo C.A."/>
            <person name="Bakkeren G."/>
            <person name="Khalil H.B."/>
            <person name="Panwar V."/>
            <person name="Joly D."/>
            <person name="Linning R."/>
            <person name="Sakthikumar S."/>
            <person name="Song X."/>
            <person name="Adiconis X."/>
            <person name="Fan L."/>
            <person name="Goldberg J.M."/>
            <person name="Levin J.Z."/>
            <person name="Young S."/>
            <person name="Zeng Q."/>
            <person name="Anikster Y."/>
            <person name="Bruce M."/>
            <person name="Wang M."/>
            <person name="Yin C."/>
            <person name="McCallum B."/>
            <person name="Szabo L.J."/>
            <person name="Hulbert S."/>
            <person name="Chen X."/>
            <person name="Fellers J.P."/>
        </authorList>
    </citation>
    <scope>NUCLEOTIDE SEQUENCE</scope>
    <source>
        <strain evidence="3">isolate 1-1 / race 1 (BBBD)</strain>
        <strain evidence="4">Isolate 1-1 / race 1 (BBBD)</strain>
    </source>
</reference>
<keyword evidence="4" id="KW-1185">Reference proteome</keyword>
<dbReference type="Gene3D" id="3.10.20.90">
    <property type="entry name" value="Phosphatidylinositol 3-kinase Catalytic Subunit, Chain A, domain 1"/>
    <property type="match status" value="1"/>
</dbReference>
<feature type="region of interest" description="Disordered" evidence="1">
    <location>
        <begin position="19"/>
        <end position="43"/>
    </location>
</feature>
<name>A0A180FX41_PUCT1</name>
<reference evidence="2" key="1">
    <citation type="submission" date="2009-11" db="EMBL/GenBank/DDBJ databases">
        <authorList>
            <consortium name="The Broad Institute Genome Sequencing Platform"/>
            <person name="Ward D."/>
            <person name="Feldgarden M."/>
            <person name="Earl A."/>
            <person name="Young S.K."/>
            <person name="Zeng Q."/>
            <person name="Koehrsen M."/>
            <person name="Alvarado L."/>
            <person name="Berlin A."/>
            <person name="Bochicchio J."/>
            <person name="Borenstein D."/>
            <person name="Chapman S.B."/>
            <person name="Chen Z."/>
            <person name="Engels R."/>
            <person name="Freedman E."/>
            <person name="Gellesch M."/>
            <person name="Goldberg J."/>
            <person name="Griggs A."/>
            <person name="Gujja S."/>
            <person name="Heilman E."/>
            <person name="Heiman D."/>
            <person name="Hepburn T."/>
            <person name="Howarth C."/>
            <person name="Jen D."/>
            <person name="Larson L."/>
            <person name="Lewis B."/>
            <person name="Mehta T."/>
            <person name="Park D."/>
            <person name="Pearson M."/>
            <person name="Roberts A."/>
            <person name="Saif S."/>
            <person name="Shea T."/>
            <person name="Shenoy N."/>
            <person name="Sisk P."/>
            <person name="Stolte C."/>
            <person name="Sykes S."/>
            <person name="Thomson T."/>
            <person name="Walk T."/>
            <person name="White J."/>
            <person name="Yandava C."/>
            <person name="Izard J."/>
            <person name="Baranova O.V."/>
            <person name="Blanton J.M."/>
            <person name="Tanner A.C."/>
            <person name="Dewhirst F.E."/>
            <person name="Haas B."/>
            <person name="Nusbaum C."/>
            <person name="Birren B."/>
        </authorList>
    </citation>
    <scope>NUCLEOTIDE SEQUENCE [LARGE SCALE GENOMIC DNA]</scope>
    <source>
        <strain evidence="2">1-1 BBBD Race 1</strain>
    </source>
</reference>
<reference evidence="2" key="2">
    <citation type="submission" date="2016-05" db="EMBL/GenBank/DDBJ databases">
        <title>Comparative analysis highlights variable genome content of wheat rusts and divergence of the mating loci.</title>
        <authorList>
            <person name="Cuomo C.A."/>
            <person name="Bakkeren G."/>
            <person name="Szabo L."/>
            <person name="Khalil H."/>
            <person name="Joly D."/>
            <person name="Goldberg J."/>
            <person name="Young S."/>
            <person name="Zeng Q."/>
            <person name="Fellers J."/>
        </authorList>
    </citation>
    <scope>NUCLEOTIDE SEQUENCE [LARGE SCALE GENOMIC DNA]</scope>
    <source>
        <strain evidence="2">1-1 BBBD Race 1</strain>
    </source>
</reference>
<dbReference type="OrthoDB" id="272162at2759"/>
<protein>
    <submittedName>
        <fullName evidence="2 3">Uncharacterized protein</fullName>
    </submittedName>
</protein>
<dbReference type="EnsemblFungi" id="PTTG_30850-t43_1">
    <property type="protein sequence ID" value="PTTG_30850-t43_1-p1"/>
    <property type="gene ID" value="PTTG_30850"/>
</dbReference>
<reference evidence="3" key="4">
    <citation type="submission" date="2025-05" db="UniProtKB">
        <authorList>
            <consortium name="EnsemblFungi"/>
        </authorList>
    </citation>
    <scope>IDENTIFICATION</scope>
    <source>
        <strain evidence="3">isolate 1-1 / race 1 (BBBD)</strain>
    </source>
</reference>
<evidence type="ECO:0000313" key="3">
    <source>
        <dbReference type="EnsemblFungi" id="PTTG_30850-t43_1-p1"/>
    </source>
</evidence>
<dbReference type="VEuPathDB" id="FungiDB:PTTG_30850"/>
<evidence type="ECO:0000256" key="1">
    <source>
        <dbReference type="SAM" id="MobiDB-lite"/>
    </source>
</evidence>
<dbReference type="Proteomes" id="UP000005240">
    <property type="component" value="Unassembled WGS sequence"/>
</dbReference>
<accession>A0A180FX41</accession>
<feature type="non-terminal residue" evidence="2">
    <location>
        <position position="73"/>
    </location>
</feature>
<evidence type="ECO:0000313" key="4">
    <source>
        <dbReference type="Proteomes" id="UP000005240"/>
    </source>
</evidence>
<gene>
    <name evidence="2" type="ORF">PTTG_30850</name>
</gene>
<evidence type="ECO:0000313" key="2">
    <source>
        <dbReference type="EMBL" id="OAV85034.1"/>
    </source>
</evidence>